<dbReference type="Pfam" id="PF03626">
    <property type="entry name" value="COX4_pro"/>
    <property type="match status" value="1"/>
</dbReference>
<dbReference type="KEGG" id="mequ:KFV11_04120"/>
<comment type="similarity">
    <text evidence="2">Belongs to the cytochrome c oxidase bacterial subunit 4 family.</text>
</comment>
<protein>
    <submittedName>
        <fullName evidence="8">Cytochrome B6</fullName>
    </submittedName>
    <submittedName>
        <fullName evidence="9">Cytochrome C oxidase subunit IV family protein</fullName>
    </submittedName>
</protein>
<dbReference type="GO" id="GO:0009319">
    <property type="term" value="C:cytochrome o ubiquinol oxidase complex"/>
    <property type="evidence" value="ECO:0007669"/>
    <property type="project" value="TreeGrafter"/>
</dbReference>
<evidence type="ECO:0000256" key="3">
    <source>
        <dbReference type="ARBA" id="ARBA00022475"/>
    </source>
</evidence>
<dbReference type="InterPro" id="IPR005171">
    <property type="entry name" value="Cyt_c_oxidase_su4_prok"/>
</dbReference>
<dbReference type="AlphaFoldDB" id="A0A9Q9BN13"/>
<evidence type="ECO:0000256" key="4">
    <source>
        <dbReference type="ARBA" id="ARBA00022692"/>
    </source>
</evidence>
<comment type="subcellular location">
    <subcellularLocation>
        <location evidence="1">Cell membrane</location>
        <topology evidence="1">Multi-pass membrane protein</topology>
    </subcellularLocation>
</comment>
<feature type="transmembrane region" description="Helical" evidence="7">
    <location>
        <begin position="59"/>
        <end position="78"/>
    </location>
</feature>
<dbReference type="GO" id="GO:0019646">
    <property type="term" value="P:aerobic electron transport chain"/>
    <property type="evidence" value="ECO:0007669"/>
    <property type="project" value="TreeGrafter"/>
</dbReference>
<evidence type="ECO:0000256" key="5">
    <source>
        <dbReference type="ARBA" id="ARBA00022989"/>
    </source>
</evidence>
<feature type="transmembrane region" description="Helical" evidence="7">
    <location>
        <begin position="84"/>
        <end position="105"/>
    </location>
</feature>
<name>A0A9Q9BN13_9STAP</name>
<reference evidence="8 10" key="1">
    <citation type="submission" date="2019-09" db="EMBL/GenBank/DDBJ databases">
        <authorList>
            <person name="Mazhar S."/>
            <person name="Altermann E."/>
            <person name="Hill C."/>
            <person name="Mcauliffe O."/>
        </authorList>
    </citation>
    <scope>NUCLEOTIDE SEQUENCE [LARGE SCALE GENOMIC DNA]</scope>
    <source>
        <strain evidence="8 10">ATCC 51831</strain>
    </source>
</reference>
<dbReference type="Proteomes" id="UP000295735">
    <property type="component" value="Unassembled WGS sequence"/>
</dbReference>
<dbReference type="PANTHER" id="PTHR36835:SF1">
    <property type="entry name" value="CYTOCHROME BO(3) UBIQUINOL OXIDASE SUBUNIT 4"/>
    <property type="match status" value="1"/>
</dbReference>
<feature type="transmembrane region" description="Helical" evidence="7">
    <location>
        <begin position="117"/>
        <end position="138"/>
    </location>
</feature>
<evidence type="ECO:0000256" key="6">
    <source>
        <dbReference type="ARBA" id="ARBA00023136"/>
    </source>
</evidence>
<dbReference type="EMBL" id="CP073809">
    <property type="protein sequence ID" value="UTH14553.1"/>
    <property type="molecule type" value="Genomic_DNA"/>
</dbReference>
<evidence type="ECO:0000313" key="10">
    <source>
        <dbReference type="Proteomes" id="UP000295735"/>
    </source>
</evidence>
<proteinExistence type="inferred from homology"/>
<dbReference type="Proteomes" id="UP001057381">
    <property type="component" value="Chromosome"/>
</dbReference>
<keyword evidence="6 7" id="KW-0472">Membrane</keyword>
<keyword evidence="5 7" id="KW-1133">Transmembrane helix</keyword>
<keyword evidence="4 7" id="KW-0812">Transmembrane</keyword>
<evidence type="ECO:0000256" key="2">
    <source>
        <dbReference type="ARBA" id="ARBA00008079"/>
    </source>
</evidence>
<organism evidence="9 11">
    <name type="scientific">Macrococcus equipercicus</name>
    <dbReference type="NCBI Taxonomy" id="69967"/>
    <lineage>
        <taxon>Bacteria</taxon>
        <taxon>Bacillati</taxon>
        <taxon>Bacillota</taxon>
        <taxon>Bacilli</taxon>
        <taxon>Bacillales</taxon>
        <taxon>Staphylococcaceae</taxon>
        <taxon>Macrococcus</taxon>
    </lineage>
</organism>
<keyword evidence="3" id="KW-1003">Cell membrane</keyword>
<evidence type="ECO:0000256" key="1">
    <source>
        <dbReference type="ARBA" id="ARBA00004651"/>
    </source>
</evidence>
<evidence type="ECO:0000256" key="7">
    <source>
        <dbReference type="SAM" id="Phobius"/>
    </source>
</evidence>
<sequence>MTNHENKRVINEQQVTEHVKVRDVDTVETHSAAVHAPVFNRARFEYDKRVRTEEMRMQVTTFAVMIFLTFIAFAMTAAGLSKDFVLPVILLLALIQVILQFFYFMHMKHKGHDIAKLFMLFGMFLAMTFVVTALYLMWLGSPLK</sequence>
<dbReference type="RefSeq" id="WP_149458238.1">
    <property type="nucleotide sequence ID" value="NZ_CP073809.1"/>
</dbReference>
<keyword evidence="10" id="KW-1185">Reference proteome</keyword>
<dbReference type="OrthoDB" id="2989516at2"/>
<evidence type="ECO:0000313" key="9">
    <source>
        <dbReference type="EMBL" id="UTH14553.1"/>
    </source>
</evidence>
<dbReference type="GO" id="GO:0005886">
    <property type="term" value="C:plasma membrane"/>
    <property type="evidence" value="ECO:0007669"/>
    <property type="project" value="UniProtKB-SubCell"/>
</dbReference>
<dbReference type="PANTHER" id="PTHR36835">
    <property type="entry name" value="CYTOCHROME BO(3) UBIQUINOL OXIDASE SUBUNIT 4"/>
    <property type="match status" value="1"/>
</dbReference>
<dbReference type="InterPro" id="IPR050968">
    <property type="entry name" value="Cytochrome_c_oxidase_bac_sub4"/>
</dbReference>
<dbReference type="EMBL" id="SCWC02000001">
    <property type="protein sequence ID" value="KAA1042687.1"/>
    <property type="molecule type" value="Genomic_DNA"/>
</dbReference>
<reference evidence="9" key="2">
    <citation type="submission" date="2021-04" db="EMBL/GenBank/DDBJ databases">
        <title>Complete Genome Sequences of Macrococcus spp. from dog and cattle.</title>
        <authorList>
            <person name="Schwendener S."/>
            <person name="Perreten V."/>
        </authorList>
    </citation>
    <scope>NUCLEOTIDE SEQUENCE</scope>
    <source>
        <strain evidence="9">Epi0143-OL</strain>
    </source>
</reference>
<evidence type="ECO:0000313" key="8">
    <source>
        <dbReference type="EMBL" id="KAA1042687.1"/>
    </source>
</evidence>
<dbReference type="GO" id="GO:0015990">
    <property type="term" value="P:electron transport coupled proton transport"/>
    <property type="evidence" value="ECO:0007669"/>
    <property type="project" value="TreeGrafter"/>
</dbReference>
<accession>A0A9Q9BN13</accession>
<dbReference type="GO" id="GO:0009486">
    <property type="term" value="F:cytochrome bo3 ubiquinol oxidase activity"/>
    <property type="evidence" value="ECO:0007669"/>
    <property type="project" value="TreeGrafter"/>
</dbReference>
<gene>
    <name evidence="8" type="ORF">ERX35_002060</name>
    <name evidence="9" type="ORF">KFV11_04120</name>
</gene>
<dbReference type="GO" id="GO:0015078">
    <property type="term" value="F:proton transmembrane transporter activity"/>
    <property type="evidence" value="ECO:0007669"/>
    <property type="project" value="TreeGrafter"/>
</dbReference>
<evidence type="ECO:0000313" key="11">
    <source>
        <dbReference type="Proteomes" id="UP001057381"/>
    </source>
</evidence>